<dbReference type="Proteomes" id="UP001213972">
    <property type="component" value="Chromosome"/>
</dbReference>
<dbReference type="Gene3D" id="2.60.40.2700">
    <property type="match status" value="3"/>
</dbReference>
<gene>
    <name evidence="2" type="ORF">P0Y48_02480</name>
</gene>
<organism evidence="2 3">
    <name type="scientific">Candidatus Microbacterium phytovorans</name>
    <dbReference type="NCBI Taxonomy" id="3121374"/>
    <lineage>
        <taxon>Bacteria</taxon>
        <taxon>Bacillati</taxon>
        <taxon>Actinomycetota</taxon>
        <taxon>Actinomycetes</taxon>
        <taxon>Micrococcales</taxon>
        <taxon>Microbacteriaceae</taxon>
        <taxon>Microbacterium</taxon>
    </lineage>
</organism>
<reference evidence="2" key="1">
    <citation type="submission" date="2023-03" db="EMBL/GenBank/DDBJ databases">
        <title>Andean soil-derived lignocellulolytic bacterial consortium as a source of novel taxa and putative plastic-active enzymes.</title>
        <authorList>
            <person name="Diaz-Garcia L."/>
            <person name="Chuvochina M."/>
            <person name="Feuerriegel G."/>
            <person name="Bunk B."/>
            <person name="Sproer C."/>
            <person name="Streit W.R."/>
            <person name="Rodriguez L.M."/>
            <person name="Overmann J."/>
            <person name="Jimenez D.J."/>
        </authorList>
    </citation>
    <scope>NUCLEOTIDE SEQUENCE</scope>
    <source>
        <strain evidence="2">MAG 4610</strain>
    </source>
</reference>
<feature type="signal peptide" evidence="1">
    <location>
        <begin position="1"/>
        <end position="29"/>
    </location>
</feature>
<sequence length="469" mass="47193">MPTAHRLVALSTAVAVAAAVLTGTAPAVAAETPSLSVSATASASSAVAGGEVEFTVSVTNEGSSTIDLTGFDEYDGPGASVGLWLPDPSSCTEPVGGDGWGGSENVCFGSGTTPTNTGCNGASMGWPDGWTWRGAFSSTRPATLAPGASFSCTISVTILRDLAPGSGIALEAWASPDGYEHFPGEHHADSSFTAVTVPGAGTTDGPRIAGSAAVGKTLTATRGFTGPWDESSTFRWLRDGTPISGATGTTYTPSAADVGARLSVAVTAQNSKGLSLTSARFTSPATPKIASGSFSSAPTPKISGTVRVGQKLTAVPGSWKPTAALSYQWYRGSTKISRATRSSYVLTAADRGATITVKITGKKAGYTSTTVTAAKTAKVAAGKLTAPTPKISGTVAVGKKLTAKPGTWTSGTSLSYRWYASGKPISGATKSTFTLKSAQKGKSITVKVTGKKSGYTAVTKASASTKKVA</sequence>
<dbReference type="AlphaFoldDB" id="A0AAJ5W1D8"/>
<accession>A0AAJ5W1D8</accession>
<dbReference type="EMBL" id="CP119321">
    <property type="protein sequence ID" value="WEK14094.1"/>
    <property type="molecule type" value="Genomic_DNA"/>
</dbReference>
<evidence type="ECO:0000256" key="1">
    <source>
        <dbReference type="SAM" id="SignalP"/>
    </source>
</evidence>
<feature type="chain" id="PRO_5042599294" description="DUF11 domain-containing protein" evidence="1">
    <location>
        <begin position="30"/>
        <end position="469"/>
    </location>
</feature>
<evidence type="ECO:0000313" key="3">
    <source>
        <dbReference type="Proteomes" id="UP001213972"/>
    </source>
</evidence>
<keyword evidence="1" id="KW-0732">Signal</keyword>
<protein>
    <recommendedName>
        <fullName evidence="4">DUF11 domain-containing protein</fullName>
    </recommendedName>
</protein>
<evidence type="ECO:0000313" key="2">
    <source>
        <dbReference type="EMBL" id="WEK14094.1"/>
    </source>
</evidence>
<evidence type="ECO:0008006" key="4">
    <source>
        <dbReference type="Google" id="ProtNLM"/>
    </source>
</evidence>
<proteinExistence type="predicted"/>
<name>A0AAJ5W1D8_9MICO</name>